<name>A0ABW6JMN0_STRCE</name>
<proteinExistence type="predicted"/>
<evidence type="ECO:0000256" key="1">
    <source>
        <dbReference type="SAM" id="MobiDB-lite"/>
    </source>
</evidence>
<gene>
    <name evidence="2" type="ORF">ACFU0X_20435</name>
</gene>
<reference evidence="2 3" key="1">
    <citation type="submission" date="2024-09" db="EMBL/GenBank/DDBJ databases">
        <title>The Natural Products Discovery Center: Release of the First 8490 Sequenced Strains for Exploring Actinobacteria Biosynthetic Diversity.</title>
        <authorList>
            <person name="Kalkreuter E."/>
            <person name="Kautsar S.A."/>
            <person name="Yang D."/>
            <person name="Bader C.D."/>
            <person name="Teijaro C.N."/>
            <person name="Fluegel L."/>
            <person name="Davis C.M."/>
            <person name="Simpson J.R."/>
            <person name="Lauterbach L."/>
            <person name="Steele A.D."/>
            <person name="Gui C."/>
            <person name="Meng S."/>
            <person name="Li G."/>
            <person name="Viehrig K."/>
            <person name="Ye F."/>
            <person name="Su P."/>
            <person name="Kiefer A.F."/>
            <person name="Nichols A."/>
            <person name="Cepeda A.J."/>
            <person name="Yan W."/>
            <person name="Fan B."/>
            <person name="Jiang Y."/>
            <person name="Adhikari A."/>
            <person name="Zheng C.-J."/>
            <person name="Schuster L."/>
            <person name="Cowan T.M."/>
            <person name="Smanski M.J."/>
            <person name="Chevrette M.G."/>
            <person name="De Carvalho L.P.S."/>
            <person name="Shen B."/>
        </authorList>
    </citation>
    <scope>NUCLEOTIDE SEQUENCE [LARGE SCALE GENOMIC DNA]</scope>
    <source>
        <strain evidence="2 3">NPDC057399</strain>
    </source>
</reference>
<accession>A0ABW6JMN0</accession>
<evidence type="ECO:0000313" key="2">
    <source>
        <dbReference type="EMBL" id="MFE7965369.1"/>
    </source>
</evidence>
<feature type="region of interest" description="Disordered" evidence="1">
    <location>
        <begin position="128"/>
        <end position="150"/>
    </location>
</feature>
<protein>
    <submittedName>
        <fullName evidence="2">Uncharacterized protein</fullName>
    </submittedName>
</protein>
<feature type="compositionally biased region" description="Basic and acidic residues" evidence="1">
    <location>
        <begin position="132"/>
        <end position="142"/>
    </location>
</feature>
<comment type="caution">
    <text evidence="2">The sequence shown here is derived from an EMBL/GenBank/DDBJ whole genome shotgun (WGS) entry which is preliminary data.</text>
</comment>
<dbReference type="EMBL" id="JBHVBU010000058">
    <property type="protein sequence ID" value="MFE7965369.1"/>
    <property type="molecule type" value="Genomic_DNA"/>
</dbReference>
<evidence type="ECO:0000313" key="3">
    <source>
        <dbReference type="Proteomes" id="UP001600650"/>
    </source>
</evidence>
<dbReference type="Proteomes" id="UP001600650">
    <property type="component" value="Unassembled WGS sequence"/>
</dbReference>
<organism evidence="2 3">
    <name type="scientific">Streptomyces cellulosae</name>
    <dbReference type="NCBI Taxonomy" id="1968"/>
    <lineage>
        <taxon>Bacteria</taxon>
        <taxon>Bacillati</taxon>
        <taxon>Actinomycetota</taxon>
        <taxon>Actinomycetes</taxon>
        <taxon>Kitasatosporales</taxon>
        <taxon>Streptomycetaceae</taxon>
        <taxon>Streptomyces</taxon>
    </lineage>
</organism>
<sequence>MPDPRVTRVHTIRRHLDQGGLLDLNLSREEQARGPEAQERDGYSARQATRDGALMVVVGAYGPNWVRTCAELTGRLESSRVRCTVAREADGLEEHELLVRWATSEELHQRRRQTDERTAGVRALVRRQKAQARAEEERRALEDAGQESMF</sequence>
<dbReference type="RefSeq" id="WP_381727226.1">
    <property type="nucleotide sequence ID" value="NZ_JBHVBU010000058.1"/>
</dbReference>
<keyword evidence="3" id="KW-1185">Reference proteome</keyword>